<dbReference type="Proteomes" id="UP001142810">
    <property type="component" value="Unassembled WGS sequence"/>
</dbReference>
<keyword evidence="2" id="KW-1185">Reference proteome</keyword>
<evidence type="ECO:0000313" key="1">
    <source>
        <dbReference type="EMBL" id="MCW8108308.1"/>
    </source>
</evidence>
<dbReference type="RefSeq" id="WP_265617022.1">
    <property type="nucleotide sequence ID" value="NZ_JAPFRD010000009.1"/>
</dbReference>
<proteinExistence type="predicted"/>
<accession>A0ABT3P6A9</accession>
<organism evidence="1 2">
    <name type="scientific">Alteromonas aquimaris</name>
    <dbReference type="NCBI Taxonomy" id="2998417"/>
    <lineage>
        <taxon>Bacteria</taxon>
        <taxon>Pseudomonadati</taxon>
        <taxon>Pseudomonadota</taxon>
        <taxon>Gammaproteobacteria</taxon>
        <taxon>Alteromonadales</taxon>
        <taxon>Alteromonadaceae</taxon>
        <taxon>Alteromonas/Salinimonas group</taxon>
        <taxon>Alteromonas</taxon>
    </lineage>
</organism>
<gene>
    <name evidence="1" type="ORF">OPS25_07355</name>
</gene>
<evidence type="ECO:0000313" key="2">
    <source>
        <dbReference type="Proteomes" id="UP001142810"/>
    </source>
</evidence>
<sequence length="45" mass="4913">METDNPWFKKPEMMVALSALFIGLITAGVSVYSAYVGRAYARASV</sequence>
<protein>
    <submittedName>
        <fullName evidence="1">Uncharacterized protein</fullName>
    </submittedName>
</protein>
<comment type="caution">
    <text evidence="1">The sequence shown here is derived from an EMBL/GenBank/DDBJ whole genome shotgun (WGS) entry which is preliminary data.</text>
</comment>
<dbReference type="EMBL" id="JAPFRD010000009">
    <property type="protein sequence ID" value="MCW8108308.1"/>
    <property type="molecule type" value="Genomic_DNA"/>
</dbReference>
<reference evidence="1" key="1">
    <citation type="submission" date="2022-11" db="EMBL/GenBank/DDBJ databases">
        <title>Alteromonas sp. nov., isolated from sea water of the Qingdao.</title>
        <authorList>
            <person name="Wang Q."/>
        </authorList>
    </citation>
    <scope>NUCLEOTIDE SEQUENCE</scope>
    <source>
        <strain evidence="1">ASW11-7</strain>
    </source>
</reference>
<name>A0ABT3P6A9_9ALTE</name>